<sequence length="156" mass="17616">MSSIRFLWILMVKLLRFRSQQNPLNHRLQSEKEVHCCSPRRYRTPPATARVEGDEEVAEGGVAADDGEVEDCAESEDLEELLLGVDVLEQNEFKEVDGGVGISDREAVAVEAEEREEPKIQAWVNLENAKAEARSRKLKVSERRSKNPSLGKPRKC</sequence>
<evidence type="ECO:0000256" key="1">
    <source>
        <dbReference type="SAM" id="MobiDB-lite"/>
    </source>
</evidence>
<proteinExistence type="predicted"/>
<protein>
    <submittedName>
        <fullName evidence="3">Uncharacterized protein</fullName>
    </submittedName>
</protein>
<accession>A0A445JIL5</accession>
<organism evidence="3 4">
    <name type="scientific">Glycine soja</name>
    <name type="common">Wild soybean</name>
    <dbReference type="NCBI Taxonomy" id="3848"/>
    <lineage>
        <taxon>Eukaryota</taxon>
        <taxon>Viridiplantae</taxon>
        <taxon>Streptophyta</taxon>
        <taxon>Embryophyta</taxon>
        <taxon>Tracheophyta</taxon>
        <taxon>Spermatophyta</taxon>
        <taxon>Magnoliopsida</taxon>
        <taxon>eudicotyledons</taxon>
        <taxon>Gunneridae</taxon>
        <taxon>Pentapetalae</taxon>
        <taxon>rosids</taxon>
        <taxon>fabids</taxon>
        <taxon>Fabales</taxon>
        <taxon>Fabaceae</taxon>
        <taxon>Papilionoideae</taxon>
        <taxon>50 kb inversion clade</taxon>
        <taxon>NPAAA clade</taxon>
        <taxon>indigoferoid/millettioid clade</taxon>
        <taxon>Phaseoleae</taxon>
        <taxon>Glycine</taxon>
        <taxon>Glycine subgen. Soja</taxon>
    </lineage>
</organism>
<name>A0A445JIL5_GLYSO</name>
<keyword evidence="4" id="KW-1185">Reference proteome</keyword>
<feature type="signal peptide" evidence="2">
    <location>
        <begin position="1"/>
        <end position="19"/>
    </location>
</feature>
<evidence type="ECO:0000313" key="3">
    <source>
        <dbReference type="EMBL" id="RZB98305.1"/>
    </source>
</evidence>
<reference evidence="3 4" key="1">
    <citation type="submission" date="2018-09" db="EMBL/GenBank/DDBJ databases">
        <title>A high-quality reference genome of wild soybean provides a powerful tool to mine soybean genomes.</title>
        <authorList>
            <person name="Xie M."/>
            <person name="Chung C.Y.L."/>
            <person name="Li M.-W."/>
            <person name="Wong F.-L."/>
            <person name="Chan T.-F."/>
            <person name="Lam H.-M."/>
        </authorList>
    </citation>
    <scope>NUCLEOTIDE SEQUENCE [LARGE SCALE GENOMIC DNA]</scope>
    <source>
        <strain evidence="4">cv. W05</strain>
        <tissue evidence="3">Hypocotyl of etiolated seedlings</tissue>
    </source>
</reference>
<dbReference type="EMBL" id="QZWG01000008">
    <property type="protein sequence ID" value="RZB98305.1"/>
    <property type="molecule type" value="Genomic_DNA"/>
</dbReference>
<evidence type="ECO:0000256" key="2">
    <source>
        <dbReference type="SAM" id="SignalP"/>
    </source>
</evidence>
<comment type="caution">
    <text evidence="3">The sequence shown here is derived from an EMBL/GenBank/DDBJ whole genome shotgun (WGS) entry which is preliminary data.</text>
</comment>
<dbReference type="Proteomes" id="UP000289340">
    <property type="component" value="Chromosome 8"/>
</dbReference>
<keyword evidence="2" id="KW-0732">Signal</keyword>
<gene>
    <name evidence="3" type="ORF">D0Y65_021325</name>
</gene>
<dbReference type="AlphaFoldDB" id="A0A445JIL5"/>
<feature type="compositionally biased region" description="Basic and acidic residues" evidence="1">
    <location>
        <begin position="134"/>
        <end position="145"/>
    </location>
</feature>
<feature type="region of interest" description="Disordered" evidence="1">
    <location>
        <begin position="134"/>
        <end position="156"/>
    </location>
</feature>
<feature type="chain" id="PRO_5018983506" evidence="2">
    <location>
        <begin position="20"/>
        <end position="156"/>
    </location>
</feature>
<evidence type="ECO:0000313" key="4">
    <source>
        <dbReference type="Proteomes" id="UP000289340"/>
    </source>
</evidence>